<evidence type="ECO:0000313" key="3">
    <source>
        <dbReference type="Proteomes" id="UP000003477"/>
    </source>
</evidence>
<feature type="transmembrane region" description="Helical" evidence="1">
    <location>
        <begin position="83"/>
        <end position="103"/>
    </location>
</feature>
<gene>
    <name evidence="2" type="ORF">CWATWH0003_2326</name>
</gene>
<dbReference type="RefSeq" id="WP_007305293.1">
    <property type="nucleotide sequence ID" value="NZ_AESD01000347.1"/>
</dbReference>
<reference evidence="2 3" key="1">
    <citation type="journal article" date="2011" name="Front. Microbiol.">
        <title>Two Strains of Crocosphaera watsonii with Highly Conserved Genomes are Distinguished by Strain-Specific Features.</title>
        <authorList>
            <person name="Bench S.R."/>
            <person name="Ilikchyan I.N."/>
            <person name="Tripp H.J."/>
            <person name="Zehr J.P."/>
        </authorList>
    </citation>
    <scope>NUCLEOTIDE SEQUENCE [LARGE SCALE GENOMIC DNA]</scope>
    <source>
        <strain evidence="2 3">WH 0003</strain>
    </source>
</reference>
<evidence type="ECO:0000256" key="1">
    <source>
        <dbReference type="SAM" id="Phobius"/>
    </source>
</evidence>
<name>G5J4A3_CROWT</name>
<sequence length="135" mass="15584">MFQEIPKLDKKGLREFGLITGGFIALLFGLLLPLLWGHQLPLIPWIIAIVLVILSLLIPQSLAPIYQGWMRVSQVLAWVNNRLILGIIFFIIVTPMALIMKIIKRDPLKRKFEFRLGTYRVSSQIKNKLSMEKPY</sequence>
<keyword evidence="1" id="KW-1133">Transmembrane helix</keyword>
<dbReference type="EMBL" id="AESD01000347">
    <property type="protein sequence ID" value="EHJ12987.1"/>
    <property type="molecule type" value="Genomic_DNA"/>
</dbReference>
<dbReference type="Pfam" id="PF19588">
    <property type="entry name" value="SxtJ"/>
    <property type="match status" value="1"/>
</dbReference>
<dbReference type="Proteomes" id="UP000003477">
    <property type="component" value="Unassembled WGS sequence"/>
</dbReference>
<feature type="transmembrane region" description="Helical" evidence="1">
    <location>
        <begin position="16"/>
        <end position="35"/>
    </location>
</feature>
<keyword evidence="1" id="KW-0812">Transmembrane</keyword>
<dbReference type="AlphaFoldDB" id="G5J4A3"/>
<organism evidence="2 3">
    <name type="scientific">Crocosphaera watsonii WH 0003</name>
    <dbReference type="NCBI Taxonomy" id="423471"/>
    <lineage>
        <taxon>Bacteria</taxon>
        <taxon>Bacillati</taxon>
        <taxon>Cyanobacteriota</taxon>
        <taxon>Cyanophyceae</taxon>
        <taxon>Oscillatoriophycideae</taxon>
        <taxon>Chroococcales</taxon>
        <taxon>Aphanothecaceae</taxon>
        <taxon>Crocosphaera</taxon>
    </lineage>
</organism>
<dbReference type="GeneID" id="88766020"/>
<proteinExistence type="predicted"/>
<feature type="transmembrane region" description="Helical" evidence="1">
    <location>
        <begin position="42"/>
        <end position="63"/>
    </location>
</feature>
<accession>G5J4A3</accession>
<dbReference type="InterPro" id="IPR045781">
    <property type="entry name" value="SxtJ"/>
</dbReference>
<protein>
    <recommendedName>
        <fullName evidence="4">SxtJ</fullName>
    </recommendedName>
</protein>
<evidence type="ECO:0008006" key="4">
    <source>
        <dbReference type="Google" id="ProtNLM"/>
    </source>
</evidence>
<keyword evidence="1" id="KW-0472">Membrane</keyword>
<dbReference type="PATRIC" id="fig|423471.3.peg.2183"/>
<evidence type="ECO:0000313" key="2">
    <source>
        <dbReference type="EMBL" id="EHJ12987.1"/>
    </source>
</evidence>
<comment type="caution">
    <text evidence="2">The sequence shown here is derived from an EMBL/GenBank/DDBJ whole genome shotgun (WGS) entry which is preliminary data.</text>
</comment>